<evidence type="ECO:0000313" key="2">
    <source>
        <dbReference type="Proteomes" id="UP000318297"/>
    </source>
</evidence>
<keyword evidence="2" id="KW-1185">Reference proteome</keyword>
<reference evidence="1 2" key="1">
    <citation type="submission" date="2019-06" db="EMBL/GenBank/DDBJ databases">
        <title>Sequencing the genomes of 1000 actinobacteria strains.</title>
        <authorList>
            <person name="Klenk H.-P."/>
        </authorList>
    </citation>
    <scope>NUCLEOTIDE SEQUENCE [LARGE SCALE GENOMIC DNA]</scope>
    <source>
        <strain evidence="1 2">DSM 19560</strain>
    </source>
</reference>
<dbReference type="RefSeq" id="WP_145230567.1">
    <property type="nucleotide sequence ID" value="NZ_VIVQ01000005.1"/>
</dbReference>
<dbReference type="EMBL" id="VIVQ01000005">
    <property type="protein sequence ID" value="TWE07348.1"/>
    <property type="molecule type" value="Genomic_DNA"/>
</dbReference>
<name>A0A561DVF7_9MICO</name>
<evidence type="ECO:0000313" key="1">
    <source>
        <dbReference type="EMBL" id="TWE07348.1"/>
    </source>
</evidence>
<organism evidence="1 2">
    <name type="scientific">Rudaeicoccus suwonensis</name>
    <dbReference type="NCBI Taxonomy" id="657409"/>
    <lineage>
        <taxon>Bacteria</taxon>
        <taxon>Bacillati</taxon>
        <taxon>Actinomycetota</taxon>
        <taxon>Actinomycetes</taxon>
        <taxon>Micrococcales</taxon>
        <taxon>Dermacoccaceae</taxon>
        <taxon>Rudaeicoccus</taxon>
    </lineage>
</organism>
<dbReference type="Proteomes" id="UP000318297">
    <property type="component" value="Unassembled WGS sequence"/>
</dbReference>
<dbReference type="AlphaFoldDB" id="A0A561DVF7"/>
<protein>
    <submittedName>
        <fullName evidence="1">Uncharacterized protein</fullName>
    </submittedName>
</protein>
<accession>A0A561DVF7</accession>
<sequence length="119" mass="13181">MTPHIDWLDVPDTSAYVAVRGTRYGNDEVTEQQAIVLDSFSRTVVIEGTAQDLRALLNQAMDSLVAMSPTAGAMRQPLTGILANLDTLEISTEQLREPLEFIRDLLRTDEPVNTPSRQP</sequence>
<gene>
    <name evidence="1" type="ORF">BKA23_3361</name>
</gene>
<proteinExistence type="predicted"/>
<comment type="caution">
    <text evidence="1">The sequence shown here is derived from an EMBL/GenBank/DDBJ whole genome shotgun (WGS) entry which is preliminary data.</text>
</comment>